<feature type="domain" description="DYW" evidence="1">
    <location>
        <begin position="65"/>
        <end position="125"/>
    </location>
</feature>
<proteinExistence type="predicted"/>
<dbReference type="Pfam" id="PF14432">
    <property type="entry name" value="DYW_deaminase"/>
    <property type="match status" value="1"/>
</dbReference>
<keyword evidence="3" id="KW-1185">Reference proteome</keyword>
<gene>
    <name evidence="2" type="ORF">IFM89_027653</name>
</gene>
<dbReference type="GO" id="GO:0008270">
    <property type="term" value="F:zinc ion binding"/>
    <property type="evidence" value="ECO:0007669"/>
    <property type="project" value="InterPro"/>
</dbReference>
<name>A0A835IXG8_9MAGN</name>
<organism evidence="2 3">
    <name type="scientific">Coptis chinensis</name>
    <dbReference type="NCBI Taxonomy" id="261450"/>
    <lineage>
        <taxon>Eukaryota</taxon>
        <taxon>Viridiplantae</taxon>
        <taxon>Streptophyta</taxon>
        <taxon>Embryophyta</taxon>
        <taxon>Tracheophyta</taxon>
        <taxon>Spermatophyta</taxon>
        <taxon>Magnoliopsida</taxon>
        <taxon>Ranunculales</taxon>
        <taxon>Ranunculaceae</taxon>
        <taxon>Coptidoideae</taxon>
        <taxon>Coptis</taxon>
    </lineage>
</organism>
<dbReference type="InterPro" id="IPR032867">
    <property type="entry name" value="DYW_dom"/>
</dbReference>
<dbReference type="EMBL" id="JADFTS010000001">
    <property type="protein sequence ID" value="KAF9625876.1"/>
    <property type="molecule type" value="Genomic_DNA"/>
</dbReference>
<evidence type="ECO:0000313" key="3">
    <source>
        <dbReference type="Proteomes" id="UP000631114"/>
    </source>
</evidence>
<protein>
    <recommendedName>
        <fullName evidence="1">DYW domain-containing protein</fullName>
    </recommendedName>
</protein>
<accession>A0A835IXG8</accession>
<dbReference type="AlphaFoldDB" id="A0A835IXG8"/>
<dbReference type="Proteomes" id="UP000631114">
    <property type="component" value="Unassembled WGS sequence"/>
</dbReference>
<comment type="caution">
    <text evidence="2">The sequence shown here is derived from an EMBL/GenBank/DDBJ whole genome shotgun (WGS) entry which is preliminary data.</text>
</comment>
<evidence type="ECO:0000259" key="1">
    <source>
        <dbReference type="Pfam" id="PF14432"/>
    </source>
</evidence>
<sequence length="127" mass="14065">MVDLLGRVGHLEEALNLAATMPIEACVEHSLVLVGSMEILIREKGVRKNPGYSLMEAEDELFVGDITHPKSKEIKEALEDLLQTSFGLFTTTAGIPIRIVKKLRVCEDFHTVMCGASLIMRREIVEG</sequence>
<evidence type="ECO:0000313" key="2">
    <source>
        <dbReference type="EMBL" id="KAF9625876.1"/>
    </source>
</evidence>
<reference evidence="2 3" key="1">
    <citation type="submission" date="2020-10" db="EMBL/GenBank/DDBJ databases">
        <title>The Coptis chinensis genome and diversification of protoberbering-type alkaloids.</title>
        <authorList>
            <person name="Wang B."/>
            <person name="Shu S."/>
            <person name="Song C."/>
            <person name="Liu Y."/>
        </authorList>
    </citation>
    <scope>NUCLEOTIDE SEQUENCE [LARGE SCALE GENOMIC DNA]</scope>
    <source>
        <strain evidence="2">HL-2020</strain>
        <tissue evidence="2">Leaf</tissue>
    </source>
</reference>